<organism evidence="1 2">
    <name type="scientific">Hymenobacter perfusus</name>
    <dbReference type="NCBI Taxonomy" id="1236770"/>
    <lineage>
        <taxon>Bacteria</taxon>
        <taxon>Pseudomonadati</taxon>
        <taxon>Bacteroidota</taxon>
        <taxon>Cytophagia</taxon>
        <taxon>Cytophagales</taxon>
        <taxon>Hymenobacteraceae</taxon>
        <taxon>Hymenobacter</taxon>
    </lineage>
</organism>
<sequence length="334" mass="37546">MPRPLPPLTYELYGQQQPLPEWLKYFTELGSLLATEKNDLVTVGVMAPTDLFIAPFCALGFILGRLEEPAHSPALAKEWGDFLLTMQGLTPVSYFRNGKLKQGWMAANRPCRRLELTFNRATKASPHPAVTLVSVDCPADMRRVLAIRPINVSQDEFILRRNRVRVSSELVFLNRFLDGYPLPDFIATSQPDCVLFGNHSHLISQCESRFGFSDKENVSGRLEDVLRIRDSSNAWRTAVLTDRAPCRPVLLQGTPPGVVIFVGHTAWFRFKSRFPHSHHLVITTHDHFGTQEVVSDLLNAATVRKDGFSLGESPTPPGMEVIAFRRNSLSLLNR</sequence>
<dbReference type="Proteomes" id="UP000270291">
    <property type="component" value="Unassembled WGS sequence"/>
</dbReference>
<dbReference type="EMBL" id="RWIU01000010">
    <property type="protein sequence ID" value="RSK38985.1"/>
    <property type="molecule type" value="Genomic_DNA"/>
</dbReference>
<gene>
    <name evidence="1" type="ORF">EI293_20910</name>
</gene>
<evidence type="ECO:0000313" key="2">
    <source>
        <dbReference type="Proteomes" id="UP000270291"/>
    </source>
</evidence>
<dbReference type="RefSeq" id="WP_125440505.1">
    <property type="nucleotide sequence ID" value="NZ_RWIU01000010.1"/>
</dbReference>
<comment type="caution">
    <text evidence="1">The sequence shown here is derived from an EMBL/GenBank/DDBJ whole genome shotgun (WGS) entry which is preliminary data.</text>
</comment>
<evidence type="ECO:0000313" key="1">
    <source>
        <dbReference type="EMBL" id="RSK38985.1"/>
    </source>
</evidence>
<accession>A0A428JXW4</accession>
<protein>
    <submittedName>
        <fullName evidence="1">Uncharacterized protein</fullName>
    </submittedName>
</protein>
<name>A0A428JXW4_9BACT</name>
<reference evidence="1 2" key="1">
    <citation type="submission" date="2018-12" db="EMBL/GenBank/DDBJ databases">
        <authorList>
            <person name="Feng G."/>
            <person name="Zhu H."/>
        </authorList>
    </citation>
    <scope>NUCLEOTIDE SEQUENCE [LARGE SCALE GENOMIC DNA]</scope>
    <source>
        <strain evidence="1 2">LMG 26000</strain>
    </source>
</reference>
<proteinExistence type="predicted"/>
<dbReference type="AlphaFoldDB" id="A0A428JXW4"/>
<keyword evidence="2" id="KW-1185">Reference proteome</keyword>